<proteinExistence type="predicted"/>
<protein>
    <recommendedName>
        <fullName evidence="3">STAS domain-containing protein</fullName>
    </recommendedName>
</protein>
<name>A0A161GKB0_9RHOB</name>
<keyword evidence="2" id="KW-1185">Reference proteome</keyword>
<reference evidence="1 2" key="1">
    <citation type="submission" date="2015-09" db="EMBL/GenBank/DDBJ databases">
        <title>Complete genome sequence of Defluviimonas alba cai42t isolated from an oilfield in Xinjiang.</title>
        <authorList>
            <person name="Geng S."/>
            <person name="Pan X."/>
            <person name="Wu X."/>
        </authorList>
    </citation>
    <scope>NUCLEOTIDE SEQUENCE [LARGE SCALE GENOMIC DNA]</scope>
    <source>
        <strain evidence="2">cai42</strain>
    </source>
</reference>
<dbReference type="RefSeq" id="WP_066815708.1">
    <property type="nucleotide sequence ID" value="NZ_CP012661.1"/>
</dbReference>
<gene>
    <name evidence="1" type="ORF">AKL17_3730</name>
</gene>
<accession>A0A161GKB0</accession>
<dbReference type="Proteomes" id="UP000076128">
    <property type="component" value="Chromosome"/>
</dbReference>
<dbReference type="AlphaFoldDB" id="A0A161GKB0"/>
<evidence type="ECO:0000313" key="2">
    <source>
        <dbReference type="Proteomes" id="UP000076128"/>
    </source>
</evidence>
<dbReference type="KEGG" id="daa:AKL17_3730"/>
<organism evidence="1 2">
    <name type="scientific">Frigidibacter mobilis</name>
    <dbReference type="NCBI Taxonomy" id="1335048"/>
    <lineage>
        <taxon>Bacteria</taxon>
        <taxon>Pseudomonadati</taxon>
        <taxon>Pseudomonadota</taxon>
        <taxon>Alphaproteobacteria</taxon>
        <taxon>Rhodobacterales</taxon>
        <taxon>Paracoccaceae</taxon>
        <taxon>Frigidibacter</taxon>
    </lineage>
</organism>
<dbReference type="STRING" id="1335048.AKL17_3730"/>
<evidence type="ECO:0008006" key="3">
    <source>
        <dbReference type="Google" id="ProtNLM"/>
    </source>
</evidence>
<sequence length="87" mass="8910">MTDIIAPMTGDSWLIKGDADVQAAPGILASLLLSLEEAGPDTPVLLDLTSTPPTAPALQLLQAARRSLENRGAFAGFGPLAADLSIV</sequence>
<evidence type="ECO:0000313" key="1">
    <source>
        <dbReference type="EMBL" id="AMY70953.1"/>
    </source>
</evidence>
<dbReference type="EMBL" id="CP012661">
    <property type="protein sequence ID" value="AMY70953.1"/>
    <property type="molecule type" value="Genomic_DNA"/>
</dbReference>